<dbReference type="AlphaFoldDB" id="W4K4L8"/>
<proteinExistence type="predicted"/>
<evidence type="ECO:0000313" key="2">
    <source>
        <dbReference type="Proteomes" id="UP000030671"/>
    </source>
</evidence>
<protein>
    <recommendedName>
        <fullName evidence="3">F-box domain-containing protein</fullName>
    </recommendedName>
</protein>
<dbReference type="GeneID" id="20670760"/>
<accession>W4K4L8</accession>
<sequence length="487" mass="54953">MVQHKARDLGWIKLTHVCRHWRQVALAHLSLWTTITNDLGAKWVPLMLVRAQSLPVNIQWNPLAETLGKASPVEVDFAPHLSHIRTLQISDTIDRLSQIIHTLLQPAPMLERITILDTALGSSILHVPADLFASNAPRLRTARFIGLIVSLDIPILQHITTLDIRLRSPSPERLPSTDQFFNSLSKLHCLECLRIEHYLPRCPDGISVRSQTRHPPIMLPQLSKIMLEGPLRSCAVAISSIYVPPTVSIGLIPHAEGPADDLRAFIPVLETVSGKLGGVEPIRMLQVTDNRDNGVFSVFAWRFVCDIPDDKPLSNFPKRPTISINYRAPNEDRPDALNKLYPVYRSLCLPVVWMLGLTFYQDVKTDWFEPPLLSCPNLQRIFMWGPRLKTHLCDALGPVSNSGSQGDAKVGVHFPNLRSIHLSSVEIDNMTHERSQFRKRFKSVLEMRRELSVPLKRLDLKNCSASTRHLNQLNQLVPEVFCSDDGL</sequence>
<dbReference type="SUPFAM" id="SSF52047">
    <property type="entry name" value="RNI-like"/>
    <property type="match status" value="1"/>
</dbReference>
<name>W4K4L8_HETIT</name>
<reference evidence="1 2" key="1">
    <citation type="journal article" date="2012" name="New Phytol.">
        <title>Insight into trade-off between wood decay and parasitism from the genome of a fungal forest pathogen.</title>
        <authorList>
            <person name="Olson A."/>
            <person name="Aerts A."/>
            <person name="Asiegbu F."/>
            <person name="Belbahri L."/>
            <person name="Bouzid O."/>
            <person name="Broberg A."/>
            <person name="Canback B."/>
            <person name="Coutinho P.M."/>
            <person name="Cullen D."/>
            <person name="Dalman K."/>
            <person name="Deflorio G."/>
            <person name="van Diepen L.T."/>
            <person name="Dunand C."/>
            <person name="Duplessis S."/>
            <person name="Durling M."/>
            <person name="Gonthier P."/>
            <person name="Grimwood J."/>
            <person name="Fossdal C.G."/>
            <person name="Hansson D."/>
            <person name="Henrissat B."/>
            <person name="Hietala A."/>
            <person name="Himmelstrand K."/>
            <person name="Hoffmeister D."/>
            <person name="Hogberg N."/>
            <person name="James T.Y."/>
            <person name="Karlsson M."/>
            <person name="Kohler A."/>
            <person name="Kues U."/>
            <person name="Lee Y.H."/>
            <person name="Lin Y.C."/>
            <person name="Lind M."/>
            <person name="Lindquist E."/>
            <person name="Lombard V."/>
            <person name="Lucas S."/>
            <person name="Lunden K."/>
            <person name="Morin E."/>
            <person name="Murat C."/>
            <person name="Park J."/>
            <person name="Raffaello T."/>
            <person name="Rouze P."/>
            <person name="Salamov A."/>
            <person name="Schmutz J."/>
            <person name="Solheim H."/>
            <person name="Stahlberg J."/>
            <person name="Velez H."/>
            <person name="de Vries R.P."/>
            <person name="Wiebenga A."/>
            <person name="Woodward S."/>
            <person name="Yakovlev I."/>
            <person name="Garbelotto M."/>
            <person name="Martin F."/>
            <person name="Grigoriev I.V."/>
            <person name="Stenlid J."/>
        </authorList>
    </citation>
    <scope>NUCLEOTIDE SEQUENCE [LARGE SCALE GENOMIC DNA]</scope>
    <source>
        <strain evidence="1 2">TC 32-1</strain>
    </source>
</reference>
<gene>
    <name evidence="1" type="ORF">HETIRDRAFT_321495</name>
</gene>
<dbReference type="InParanoid" id="W4K4L8"/>
<evidence type="ECO:0008006" key="3">
    <source>
        <dbReference type="Google" id="ProtNLM"/>
    </source>
</evidence>
<dbReference type="KEGG" id="hir:HETIRDRAFT_321495"/>
<keyword evidence="2" id="KW-1185">Reference proteome</keyword>
<dbReference type="HOGENOM" id="CLU_024199_2_0_1"/>
<organism evidence="1 2">
    <name type="scientific">Heterobasidion irregulare (strain TC 32-1)</name>
    <dbReference type="NCBI Taxonomy" id="747525"/>
    <lineage>
        <taxon>Eukaryota</taxon>
        <taxon>Fungi</taxon>
        <taxon>Dikarya</taxon>
        <taxon>Basidiomycota</taxon>
        <taxon>Agaricomycotina</taxon>
        <taxon>Agaricomycetes</taxon>
        <taxon>Russulales</taxon>
        <taxon>Bondarzewiaceae</taxon>
        <taxon>Heterobasidion</taxon>
        <taxon>Heterobasidion annosum species complex</taxon>
    </lineage>
</organism>
<dbReference type="RefSeq" id="XP_009548521.1">
    <property type="nucleotide sequence ID" value="XM_009550226.1"/>
</dbReference>
<dbReference type="OrthoDB" id="3208358at2759"/>
<dbReference type="Proteomes" id="UP000030671">
    <property type="component" value="Unassembled WGS sequence"/>
</dbReference>
<evidence type="ECO:0000313" key="1">
    <source>
        <dbReference type="EMBL" id="ETW79996.1"/>
    </source>
</evidence>
<dbReference type="EMBL" id="KI925460">
    <property type="protein sequence ID" value="ETW79996.1"/>
    <property type="molecule type" value="Genomic_DNA"/>
</dbReference>